<feature type="compositionally biased region" description="Basic and acidic residues" evidence="1">
    <location>
        <begin position="215"/>
        <end position="239"/>
    </location>
</feature>
<dbReference type="GeneID" id="18878128"/>
<dbReference type="KEGG" id="psq:PUNSTDRAFT_128324"/>
<dbReference type="AlphaFoldDB" id="R7S263"/>
<dbReference type="HOGENOM" id="CLU_530122_0_0_1"/>
<accession>R7S263</accession>
<dbReference type="Proteomes" id="UP000054196">
    <property type="component" value="Unassembled WGS sequence"/>
</dbReference>
<keyword evidence="3" id="KW-1185">Reference proteome</keyword>
<sequence>MHQHRRDISANFPVRLRAKCINTAETSAQTFRFDCEPYKCINTAETSAQTFRFDCEPYKCINTAETSAQTFRFDCEPYKCINTAETSAQTFRFDCEPHSRMLRNLTRTNKIRHLNHSVSMDCCPDEILLAIFSLACVDDGTTGRALSCVSRRVHYISAPVKYRSLAARGAAQINALTAHLAARGGGEPEQNVDDRVAPVPKVEHLLVSMIPPETRQTDEPKPGGPKGEKDDSRSEEGKGRVANLDVDWYRCFQLERKRQHEASVALPGLLALVAGTLRTLFADFWPTSDVALPSLPRLASLSLPSGEALQHLPPPLPSMTHLHLTTSPWVVNTGRGDENYLWVVIANSPMRATLSHLRLSGVNESSGNVPQFLRVLLDLPVHPEGAGKTPFGDGRDVRFAVIRGEHAHFAPGSECEQHARQTAANLPQLRNVWIEGKRHVQRGWCGTGRATHKLLFSGIEALVHQSQRRHDESKSGGSLMMLPIRDGDYGSEQLMADWLSYVGGGSGPWAEHTS</sequence>
<dbReference type="EMBL" id="JH687554">
    <property type="protein sequence ID" value="EIN04495.1"/>
    <property type="molecule type" value="Genomic_DNA"/>
</dbReference>
<evidence type="ECO:0000313" key="2">
    <source>
        <dbReference type="EMBL" id="EIN04495.1"/>
    </source>
</evidence>
<reference evidence="3" key="1">
    <citation type="journal article" date="2012" name="Science">
        <title>The Paleozoic origin of enzymatic lignin decomposition reconstructed from 31 fungal genomes.</title>
        <authorList>
            <person name="Floudas D."/>
            <person name="Binder M."/>
            <person name="Riley R."/>
            <person name="Barry K."/>
            <person name="Blanchette R.A."/>
            <person name="Henrissat B."/>
            <person name="Martinez A.T."/>
            <person name="Otillar R."/>
            <person name="Spatafora J.W."/>
            <person name="Yadav J.S."/>
            <person name="Aerts A."/>
            <person name="Benoit I."/>
            <person name="Boyd A."/>
            <person name="Carlson A."/>
            <person name="Copeland A."/>
            <person name="Coutinho P.M."/>
            <person name="de Vries R.P."/>
            <person name="Ferreira P."/>
            <person name="Findley K."/>
            <person name="Foster B."/>
            <person name="Gaskell J."/>
            <person name="Glotzer D."/>
            <person name="Gorecki P."/>
            <person name="Heitman J."/>
            <person name="Hesse C."/>
            <person name="Hori C."/>
            <person name="Igarashi K."/>
            <person name="Jurgens J.A."/>
            <person name="Kallen N."/>
            <person name="Kersten P."/>
            <person name="Kohler A."/>
            <person name="Kuees U."/>
            <person name="Kumar T.K.A."/>
            <person name="Kuo A."/>
            <person name="LaButti K."/>
            <person name="Larrondo L.F."/>
            <person name="Lindquist E."/>
            <person name="Ling A."/>
            <person name="Lombard V."/>
            <person name="Lucas S."/>
            <person name="Lundell T."/>
            <person name="Martin R."/>
            <person name="McLaughlin D.J."/>
            <person name="Morgenstern I."/>
            <person name="Morin E."/>
            <person name="Murat C."/>
            <person name="Nagy L.G."/>
            <person name="Nolan M."/>
            <person name="Ohm R.A."/>
            <person name="Patyshakuliyeva A."/>
            <person name="Rokas A."/>
            <person name="Ruiz-Duenas F.J."/>
            <person name="Sabat G."/>
            <person name="Salamov A."/>
            <person name="Samejima M."/>
            <person name="Schmutz J."/>
            <person name="Slot J.C."/>
            <person name="St John F."/>
            <person name="Stenlid J."/>
            <person name="Sun H."/>
            <person name="Sun S."/>
            <person name="Syed K."/>
            <person name="Tsang A."/>
            <person name="Wiebenga A."/>
            <person name="Young D."/>
            <person name="Pisabarro A."/>
            <person name="Eastwood D.C."/>
            <person name="Martin F."/>
            <person name="Cullen D."/>
            <person name="Grigoriev I.V."/>
            <person name="Hibbett D.S."/>
        </authorList>
    </citation>
    <scope>NUCLEOTIDE SEQUENCE [LARGE SCALE GENOMIC DNA]</scope>
    <source>
        <strain evidence="3">HHB-11173 SS5</strain>
    </source>
</reference>
<dbReference type="RefSeq" id="XP_007388290.1">
    <property type="nucleotide sequence ID" value="XM_007388228.1"/>
</dbReference>
<organism evidence="2 3">
    <name type="scientific">Punctularia strigosozonata (strain HHB-11173)</name>
    <name type="common">White-rot fungus</name>
    <dbReference type="NCBI Taxonomy" id="741275"/>
    <lineage>
        <taxon>Eukaryota</taxon>
        <taxon>Fungi</taxon>
        <taxon>Dikarya</taxon>
        <taxon>Basidiomycota</taxon>
        <taxon>Agaricomycotina</taxon>
        <taxon>Agaricomycetes</taxon>
        <taxon>Corticiales</taxon>
        <taxon>Punctulariaceae</taxon>
        <taxon>Punctularia</taxon>
    </lineage>
</organism>
<evidence type="ECO:0000313" key="3">
    <source>
        <dbReference type="Proteomes" id="UP000054196"/>
    </source>
</evidence>
<evidence type="ECO:0000256" key="1">
    <source>
        <dbReference type="SAM" id="MobiDB-lite"/>
    </source>
</evidence>
<dbReference type="OrthoDB" id="2748701at2759"/>
<feature type="region of interest" description="Disordered" evidence="1">
    <location>
        <begin position="207"/>
        <end position="239"/>
    </location>
</feature>
<protein>
    <submittedName>
        <fullName evidence="2">Uncharacterized protein</fullName>
    </submittedName>
</protein>
<name>R7S263_PUNST</name>
<proteinExistence type="predicted"/>
<gene>
    <name evidence="2" type="ORF">PUNSTDRAFT_128324</name>
</gene>